<dbReference type="PANTHER" id="PTHR36842">
    <property type="entry name" value="PROTEIN TOLB HOMOLOG"/>
    <property type="match status" value="1"/>
</dbReference>
<name>A0A933W8M5_UNCEI</name>
<evidence type="ECO:0000313" key="3">
    <source>
        <dbReference type="EMBL" id="MBI5169662.1"/>
    </source>
</evidence>
<dbReference type="PANTHER" id="PTHR36842:SF1">
    <property type="entry name" value="PROTEIN TOLB"/>
    <property type="match status" value="1"/>
</dbReference>
<accession>A0A933W8M5</accession>
<evidence type="ECO:0000256" key="1">
    <source>
        <dbReference type="ARBA" id="ARBA00009820"/>
    </source>
</evidence>
<evidence type="ECO:0000256" key="2">
    <source>
        <dbReference type="SAM" id="SignalP"/>
    </source>
</evidence>
<comment type="caution">
    <text evidence="3">The sequence shown here is derived from an EMBL/GenBank/DDBJ whole genome shotgun (WGS) entry which is preliminary data.</text>
</comment>
<dbReference type="EMBL" id="JACRIW010000061">
    <property type="protein sequence ID" value="MBI5169662.1"/>
    <property type="molecule type" value="Genomic_DNA"/>
</dbReference>
<proteinExistence type="inferred from homology"/>
<dbReference type="InterPro" id="IPR011042">
    <property type="entry name" value="6-blade_b-propeller_TolB-like"/>
</dbReference>
<feature type="chain" id="PRO_5037918119" evidence="2">
    <location>
        <begin position="20"/>
        <end position="364"/>
    </location>
</feature>
<sequence length="364" mass="40588">MKRIVGLLLAVLVAFAVTGASKPGAAKGKPFRPIPKTAVSRDSLIRPGESRFVHLWQLTFGGQNAEAYWSADGTKLSFQATVGSNKCDQQYVMDMRTGKVTLVSTGKGRTTCGYFYDNDRRVLFASTHLGGAECPPEPDMSKGYTWAIYPSYEIFTAKADGTDLRQLTNHPGYDAEATLSTDGQWILFTSKRDGDVDLYKMRTDGSQLTRLTDQPGYDGGAYFSHDGRQIVWRTYRTTDSTALAKFHRLLDQDLVMPNKMDIWVGNADGTNQRRITDKPGASFAPYFTLDDKQIIYSSNWENPRSRNFDLYMVDVAGGEPVPVTRDDDFDGFPMFSPDGKWLVFCSNRGGTVPGETNIFLAEWK</sequence>
<comment type="similarity">
    <text evidence="1">Belongs to the TolB family.</text>
</comment>
<dbReference type="Gene3D" id="2.120.10.30">
    <property type="entry name" value="TolB, C-terminal domain"/>
    <property type="match status" value="3"/>
</dbReference>
<evidence type="ECO:0000313" key="4">
    <source>
        <dbReference type="Proteomes" id="UP000696931"/>
    </source>
</evidence>
<keyword evidence="2" id="KW-0732">Signal</keyword>
<dbReference type="AlphaFoldDB" id="A0A933W8M5"/>
<dbReference type="Proteomes" id="UP000696931">
    <property type="component" value="Unassembled WGS sequence"/>
</dbReference>
<organism evidence="3 4">
    <name type="scientific">Eiseniibacteriota bacterium</name>
    <dbReference type="NCBI Taxonomy" id="2212470"/>
    <lineage>
        <taxon>Bacteria</taxon>
        <taxon>Candidatus Eiseniibacteriota</taxon>
    </lineage>
</organism>
<dbReference type="InterPro" id="IPR011659">
    <property type="entry name" value="WD40"/>
</dbReference>
<dbReference type="Pfam" id="PF07676">
    <property type="entry name" value="PD40"/>
    <property type="match status" value="4"/>
</dbReference>
<feature type="signal peptide" evidence="2">
    <location>
        <begin position="1"/>
        <end position="19"/>
    </location>
</feature>
<gene>
    <name evidence="3" type="ORF">HZA61_09255</name>
</gene>
<protein>
    <submittedName>
        <fullName evidence="3">PD40 domain-containing protein</fullName>
    </submittedName>
</protein>
<reference evidence="3" key="1">
    <citation type="submission" date="2020-07" db="EMBL/GenBank/DDBJ databases">
        <title>Huge and variable diversity of episymbiotic CPR bacteria and DPANN archaea in groundwater ecosystems.</title>
        <authorList>
            <person name="He C.Y."/>
            <person name="Keren R."/>
            <person name="Whittaker M."/>
            <person name="Farag I.F."/>
            <person name="Doudna J."/>
            <person name="Cate J.H.D."/>
            <person name="Banfield J.F."/>
        </authorList>
    </citation>
    <scope>NUCLEOTIDE SEQUENCE</scope>
    <source>
        <strain evidence="3">NC_groundwater_1813_Pr3_B-0.1um_71_17</strain>
    </source>
</reference>
<dbReference type="SUPFAM" id="SSF82171">
    <property type="entry name" value="DPP6 N-terminal domain-like"/>
    <property type="match status" value="1"/>
</dbReference>